<reference evidence="2 3" key="1">
    <citation type="journal article" date="2014" name="Genome Biol. Evol.">
        <title>The genome of the myxosporean Thelohanellus kitauei shows adaptations to nutrient acquisition within its fish host.</title>
        <authorList>
            <person name="Yang Y."/>
            <person name="Xiong J."/>
            <person name="Zhou Z."/>
            <person name="Huo F."/>
            <person name="Miao W."/>
            <person name="Ran C."/>
            <person name="Liu Y."/>
            <person name="Zhang J."/>
            <person name="Feng J."/>
            <person name="Wang M."/>
            <person name="Wang M."/>
            <person name="Wang L."/>
            <person name="Yao B."/>
        </authorList>
    </citation>
    <scope>NUCLEOTIDE SEQUENCE [LARGE SCALE GENOMIC DNA]</scope>
    <source>
        <strain evidence="2">Wuqing</strain>
    </source>
</reference>
<name>A0A0C2NL44_THEKT</name>
<comment type="caution">
    <text evidence="2">The sequence shown here is derived from an EMBL/GenBank/DDBJ whole genome shotgun (WGS) entry which is preliminary data.</text>
</comment>
<evidence type="ECO:0008006" key="4">
    <source>
        <dbReference type="Google" id="ProtNLM"/>
    </source>
</evidence>
<dbReference type="OMA" id="DENRFLM"/>
<gene>
    <name evidence="1" type="ORF">RF11_05523</name>
    <name evidence="2" type="ORF">RF11_10337</name>
</gene>
<proteinExistence type="predicted"/>
<evidence type="ECO:0000313" key="1">
    <source>
        <dbReference type="EMBL" id="KII62093.1"/>
    </source>
</evidence>
<dbReference type="Proteomes" id="UP000031668">
    <property type="component" value="Unassembled WGS sequence"/>
</dbReference>
<evidence type="ECO:0000313" key="2">
    <source>
        <dbReference type="EMBL" id="KII74727.1"/>
    </source>
</evidence>
<dbReference type="AlphaFoldDB" id="A0A0C2NL44"/>
<sequence>MLMRSIVIDLIGSAIEARVVVDKIKKRPLLTQCTIQTVISQERIRIFSTGRNLQLLSISQDWFVEATFKVYPRPFVQLYTIHGLYNRTVLQRVYALLPGKSTNKYSRPFGYLGSNFASPDPTRIMMDFEQASISALRTVYPSSSIRGFYFHFSQFVWRKIQENP</sequence>
<dbReference type="EMBL" id="JWZT01000293">
    <property type="protein sequence ID" value="KII74727.1"/>
    <property type="molecule type" value="Genomic_DNA"/>
</dbReference>
<keyword evidence="3" id="KW-1185">Reference proteome</keyword>
<dbReference type="OrthoDB" id="5982567at2759"/>
<organism evidence="2 3">
    <name type="scientific">Thelohanellus kitauei</name>
    <name type="common">Myxosporean</name>
    <dbReference type="NCBI Taxonomy" id="669202"/>
    <lineage>
        <taxon>Eukaryota</taxon>
        <taxon>Metazoa</taxon>
        <taxon>Cnidaria</taxon>
        <taxon>Myxozoa</taxon>
        <taxon>Myxosporea</taxon>
        <taxon>Bivalvulida</taxon>
        <taxon>Platysporina</taxon>
        <taxon>Myxobolidae</taxon>
        <taxon>Thelohanellus</taxon>
    </lineage>
</organism>
<dbReference type="EMBL" id="JWZT01005111">
    <property type="protein sequence ID" value="KII62093.1"/>
    <property type="molecule type" value="Genomic_DNA"/>
</dbReference>
<accession>A0A0C2NL44</accession>
<protein>
    <recommendedName>
        <fullName evidence="4">MULE transposase domain-containing protein</fullName>
    </recommendedName>
</protein>
<evidence type="ECO:0000313" key="3">
    <source>
        <dbReference type="Proteomes" id="UP000031668"/>
    </source>
</evidence>